<proteinExistence type="predicted"/>
<dbReference type="PROSITE" id="PS51191">
    <property type="entry name" value="FEMABX"/>
    <property type="match status" value="1"/>
</dbReference>
<protein>
    <recommendedName>
        <fullName evidence="3">WVELL protein</fullName>
    </recommendedName>
</protein>
<dbReference type="InterPro" id="IPR026952">
    <property type="entry name" value="WVELL"/>
</dbReference>
<organism evidence="1 2">
    <name type="scientific">Bacillus aquiflavi</name>
    <dbReference type="NCBI Taxonomy" id="2672567"/>
    <lineage>
        <taxon>Bacteria</taxon>
        <taxon>Bacillati</taxon>
        <taxon>Bacillota</taxon>
        <taxon>Bacilli</taxon>
        <taxon>Bacillales</taxon>
        <taxon>Bacillaceae</taxon>
        <taxon>Bacillus</taxon>
    </lineage>
</organism>
<dbReference type="Pfam" id="PF14043">
    <property type="entry name" value="WVELL"/>
    <property type="match status" value="1"/>
</dbReference>
<comment type="caution">
    <text evidence="1">The sequence shown here is derived from an EMBL/GenBank/DDBJ whole genome shotgun (WGS) entry which is preliminary data.</text>
</comment>
<dbReference type="InterPro" id="IPR003447">
    <property type="entry name" value="FEMABX"/>
</dbReference>
<evidence type="ECO:0000313" key="2">
    <source>
        <dbReference type="Proteomes" id="UP000472971"/>
    </source>
</evidence>
<name>A0A6B3VZB7_9BACI</name>
<keyword evidence="2" id="KW-1185">Reference proteome</keyword>
<dbReference type="Proteomes" id="UP000472971">
    <property type="component" value="Unassembled WGS sequence"/>
</dbReference>
<sequence length="89" mass="11030">MNDYQNRLTRLLLEKNENISYGQARKLVKLLWDDFEETYERSGTEDRGVEVTERIVRQWIEQYGDVLHEFIYNNPKYEHLFYIDKRFLH</sequence>
<dbReference type="EMBL" id="JAAIWN010000006">
    <property type="protein sequence ID" value="NEY80694.1"/>
    <property type="molecule type" value="Genomic_DNA"/>
</dbReference>
<evidence type="ECO:0000313" key="1">
    <source>
        <dbReference type="EMBL" id="NEY80694.1"/>
    </source>
</evidence>
<dbReference type="AlphaFoldDB" id="A0A6B3VZB7"/>
<reference evidence="1 2" key="1">
    <citation type="submission" date="2020-02" db="EMBL/GenBank/DDBJ databases">
        <title>Bacillus aquiflavi sp. nov., isolated from yellow water of strong flavor Chinese baijiu in Yibin region of China.</title>
        <authorList>
            <person name="Xie J."/>
        </authorList>
    </citation>
    <scope>NUCLEOTIDE SEQUENCE [LARGE SCALE GENOMIC DNA]</scope>
    <source>
        <strain evidence="1 2">3H-10</strain>
    </source>
</reference>
<accession>A0A6B3VZB7</accession>
<dbReference type="GO" id="GO:0044038">
    <property type="term" value="P:cell wall macromolecule biosynthetic process"/>
    <property type="evidence" value="ECO:0007669"/>
    <property type="project" value="InterPro"/>
</dbReference>
<evidence type="ECO:0008006" key="3">
    <source>
        <dbReference type="Google" id="ProtNLM"/>
    </source>
</evidence>
<gene>
    <name evidence="1" type="ORF">G4D64_03975</name>
</gene>
<dbReference type="GO" id="GO:0016755">
    <property type="term" value="F:aminoacyltransferase activity"/>
    <property type="evidence" value="ECO:0007669"/>
    <property type="project" value="InterPro"/>
</dbReference>